<gene>
    <name evidence="2" type="ORF">BSL78_14002</name>
</gene>
<reference evidence="2 3" key="1">
    <citation type="journal article" date="2017" name="PLoS Biol.">
        <title>The sea cucumber genome provides insights into morphological evolution and visceral regeneration.</title>
        <authorList>
            <person name="Zhang X."/>
            <person name="Sun L."/>
            <person name="Yuan J."/>
            <person name="Sun Y."/>
            <person name="Gao Y."/>
            <person name="Zhang L."/>
            <person name="Li S."/>
            <person name="Dai H."/>
            <person name="Hamel J.F."/>
            <person name="Liu C."/>
            <person name="Yu Y."/>
            <person name="Liu S."/>
            <person name="Lin W."/>
            <person name="Guo K."/>
            <person name="Jin S."/>
            <person name="Xu P."/>
            <person name="Storey K.B."/>
            <person name="Huan P."/>
            <person name="Zhang T."/>
            <person name="Zhou Y."/>
            <person name="Zhang J."/>
            <person name="Lin C."/>
            <person name="Li X."/>
            <person name="Xing L."/>
            <person name="Huo D."/>
            <person name="Sun M."/>
            <person name="Wang L."/>
            <person name="Mercier A."/>
            <person name="Li F."/>
            <person name="Yang H."/>
            <person name="Xiang J."/>
        </authorList>
    </citation>
    <scope>NUCLEOTIDE SEQUENCE [LARGE SCALE GENOMIC DNA]</scope>
    <source>
        <strain evidence="2">Shaxun</strain>
        <tissue evidence="2">Muscle</tissue>
    </source>
</reference>
<organism evidence="2 3">
    <name type="scientific">Stichopus japonicus</name>
    <name type="common">Sea cucumber</name>
    <dbReference type="NCBI Taxonomy" id="307972"/>
    <lineage>
        <taxon>Eukaryota</taxon>
        <taxon>Metazoa</taxon>
        <taxon>Echinodermata</taxon>
        <taxon>Eleutherozoa</taxon>
        <taxon>Echinozoa</taxon>
        <taxon>Holothuroidea</taxon>
        <taxon>Aspidochirotacea</taxon>
        <taxon>Aspidochirotida</taxon>
        <taxon>Stichopodidae</taxon>
        <taxon>Apostichopus</taxon>
    </lineage>
</organism>
<comment type="caution">
    <text evidence="2">The sequence shown here is derived from an EMBL/GenBank/DDBJ whole genome shotgun (WGS) entry which is preliminary data.</text>
</comment>
<feature type="signal peptide" evidence="1">
    <location>
        <begin position="1"/>
        <end position="17"/>
    </location>
</feature>
<evidence type="ECO:0000256" key="1">
    <source>
        <dbReference type="SAM" id="SignalP"/>
    </source>
</evidence>
<dbReference type="EMBL" id="MRZV01000479">
    <property type="protein sequence ID" value="PIK49133.1"/>
    <property type="molecule type" value="Genomic_DNA"/>
</dbReference>
<keyword evidence="1" id="KW-0732">Signal</keyword>
<sequence>MKLYVFAILLLVVVTDCTKRKHKTAYIGIGKRQWREDKRATGWTTQDRSSAFPRYVRSRFNRLEERAPEEPLIAQPTEDDKPSLKDLMHTLINELNLQLNEDSFMLENYGSY</sequence>
<name>A0A2G8KM96_STIJA</name>
<feature type="chain" id="PRO_5013963615" evidence="1">
    <location>
        <begin position="18"/>
        <end position="112"/>
    </location>
</feature>
<protein>
    <submittedName>
        <fullName evidence="2">Uncharacterized protein</fullName>
    </submittedName>
</protein>
<accession>A0A2G8KM96</accession>
<keyword evidence="3" id="KW-1185">Reference proteome</keyword>
<dbReference type="Proteomes" id="UP000230750">
    <property type="component" value="Unassembled WGS sequence"/>
</dbReference>
<evidence type="ECO:0000313" key="2">
    <source>
        <dbReference type="EMBL" id="PIK49133.1"/>
    </source>
</evidence>
<evidence type="ECO:0000313" key="3">
    <source>
        <dbReference type="Proteomes" id="UP000230750"/>
    </source>
</evidence>
<proteinExistence type="predicted"/>
<dbReference type="AlphaFoldDB" id="A0A2G8KM96"/>